<dbReference type="EMBL" id="KE163478">
    <property type="protein sequence ID" value="EPQ12276.1"/>
    <property type="molecule type" value="Genomic_DNA"/>
</dbReference>
<evidence type="ECO:0000313" key="3">
    <source>
        <dbReference type="Proteomes" id="UP000052978"/>
    </source>
</evidence>
<organism evidence="2 3">
    <name type="scientific">Myotis brandtii</name>
    <name type="common">Brandt's bat</name>
    <dbReference type="NCBI Taxonomy" id="109478"/>
    <lineage>
        <taxon>Eukaryota</taxon>
        <taxon>Metazoa</taxon>
        <taxon>Chordata</taxon>
        <taxon>Craniata</taxon>
        <taxon>Vertebrata</taxon>
        <taxon>Euteleostomi</taxon>
        <taxon>Mammalia</taxon>
        <taxon>Eutheria</taxon>
        <taxon>Laurasiatheria</taxon>
        <taxon>Chiroptera</taxon>
        <taxon>Yangochiroptera</taxon>
        <taxon>Vespertilionidae</taxon>
        <taxon>Myotis</taxon>
    </lineage>
</organism>
<gene>
    <name evidence="2" type="ORF">D623_10013634</name>
</gene>
<dbReference type="AlphaFoldDB" id="S7N5K9"/>
<feature type="compositionally biased region" description="Polar residues" evidence="1">
    <location>
        <begin position="27"/>
        <end position="37"/>
    </location>
</feature>
<name>S7N5K9_MYOBR</name>
<sequence length="125" mass="13208">MRLLSLLPVASAPPALPGQSYLPRPAQHSTTDPSSFGETEGIPHPRPRAGSLPPHSWPFSPGPPPRNETIASPVASSPLPWSTEPPPYTNPWAGSVGSAFRRHLNATPPLLSDCHPQLPPALAPD</sequence>
<evidence type="ECO:0000313" key="2">
    <source>
        <dbReference type="EMBL" id="EPQ12276.1"/>
    </source>
</evidence>
<feature type="region of interest" description="Disordered" evidence="1">
    <location>
        <begin position="8"/>
        <end position="83"/>
    </location>
</feature>
<dbReference type="Proteomes" id="UP000052978">
    <property type="component" value="Unassembled WGS sequence"/>
</dbReference>
<reference evidence="2 3" key="1">
    <citation type="journal article" date="2013" name="Nat. Commun.">
        <title>Genome analysis reveals insights into physiology and longevity of the Brandt's bat Myotis brandtii.</title>
        <authorList>
            <person name="Seim I."/>
            <person name="Fang X."/>
            <person name="Xiong Z."/>
            <person name="Lobanov A.V."/>
            <person name="Huang Z."/>
            <person name="Ma S."/>
            <person name="Feng Y."/>
            <person name="Turanov A.A."/>
            <person name="Zhu Y."/>
            <person name="Lenz T.L."/>
            <person name="Gerashchenko M.V."/>
            <person name="Fan D."/>
            <person name="Hee Yim S."/>
            <person name="Yao X."/>
            <person name="Jordan D."/>
            <person name="Xiong Y."/>
            <person name="Ma Y."/>
            <person name="Lyapunov A.N."/>
            <person name="Chen G."/>
            <person name="Kulakova O.I."/>
            <person name="Sun Y."/>
            <person name="Lee S.G."/>
            <person name="Bronson R.T."/>
            <person name="Moskalev A.A."/>
            <person name="Sunyaev S.R."/>
            <person name="Zhang G."/>
            <person name="Krogh A."/>
            <person name="Wang J."/>
            <person name="Gladyshev V.N."/>
        </authorList>
    </citation>
    <scope>NUCLEOTIDE SEQUENCE [LARGE SCALE GENOMIC DNA]</scope>
</reference>
<feature type="region of interest" description="Disordered" evidence="1">
    <location>
        <begin position="106"/>
        <end position="125"/>
    </location>
</feature>
<accession>S7N5K9</accession>
<proteinExistence type="predicted"/>
<evidence type="ECO:0000256" key="1">
    <source>
        <dbReference type="SAM" id="MobiDB-lite"/>
    </source>
</evidence>
<protein>
    <submittedName>
        <fullName evidence="2">Uncharacterized protein</fullName>
    </submittedName>
</protein>
<keyword evidence="3" id="KW-1185">Reference proteome</keyword>